<evidence type="ECO:0008006" key="4">
    <source>
        <dbReference type="Google" id="ProtNLM"/>
    </source>
</evidence>
<dbReference type="InterPro" id="IPR001969">
    <property type="entry name" value="Aspartic_peptidase_AS"/>
</dbReference>
<protein>
    <recommendedName>
        <fullName evidence="4">Gag-asp_proteas domain-containing protein</fullName>
    </recommendedName>
</protein>
<evidence type="ECO:0000313" key="3">
    <source>
        <dbReference type="Proteomes" id="UP001293254"/>
    </source>
</evidence>
<organism evidence="2 3">
    <name type="scientific">Sesamum alatum</name>
    <dbReference type="NCBI Taxonomy" id="300844"/>
    <lineage>
        <taxon>Eukaryota</taxon>
        <taxon>Viridiplantae</taxon>
        <taxon>Streptophyta</taxon>
        <taxon>Embryophyta</taxon>
        <taxon>Tracheophyta</taxon>
        <taxon>Spermatophyta</taxon>
        <taxon>Magnoliopsida</taxon>
        <taxon>eudicotyledons</taxon>
        <taxon>Gunneridae</taxon>
        <taxon>Pentapetalae</taxon>
        <taxon>asterids</taxon>
        <taxon>lamiids</taxon>
        <taxon>Lamiales</taxon>
        <taxon>Pedaliaceae</taxon>
        <taxon>Sesamum</taxon>
    </lineage>
</organism>
<dbReference type="InterPro" id="IPR021109">
    <property type="entry name" value="Peptidase_aspartic_dom_sf"/>
</dbReference>
<dbReference type="Gene3D" id="2.40.70.10">
    <property type="entry name" value="Acid Proteases"/>
    <property type="match status" value="1"/>
</dbReference>
<dbReference type="SUPFAM" id="SSF50630">
    <property type="entry name" value="Acid proteases"/>
    <property type="match status" value="1"/>
</dbReference>
<dbReference type="Pfam" id="PF13650">
    <property type="entry name" value="Asp_protease_2"/>
    <property type="match status" value="1"/>
</dbReference>
<dbReference type="GO" id="GO:0004190">
    <property type="term" value="F:aspartic-type endopeptidase activity"/>
    <property type="evidence" value="ECO:0007669"/>
    <property type="project" value="InterPro"/>
</dbReference>
<dbReference type="Proteomes" id="UP001293254">
    <property type="component" value="Unassembled WGS sequence"/>
</dbReference>
<dbReference type="AlphaFoldDB" id="A0AAE2CHD6"/>
<dbReference type="GO" id="GO:0006508">
    <property type="term" value="P:proteolysis"/>
    <property type="evidence" value="ECO:0007669"/>
    <property type="project" value="InterPro"/>
</dbReference>
<accession>A0AAE2CHD6</accession>
<reference evidence="2" key="2">
    <citation type="journal article" date="2024" name="Plant">
        <title>Genomic evolution and insights into agronomic trait innovations of Sesamum species.</title>
        <authorList>
            <person name="Miao H."/>
            <person name="Wang L."/>
            <person name="Qu L."/>
            <person name="Liu H."/>
            <person name="Sun Y."/>
            <person name="Le M."/>
            <person name="Wang Q."/>
            <person name="Wei S."/>
            <person name="Zheng Y."/>
            <person name="Lin W."/>
            <person name="Duan Y."/>
            <person name="Cao H."/>
            <person name="Xiong S."/>
            <person name="Wang X."/>
            <person name="Wei L."/>
            <person name="Li C."/>
            <person name="Ma Q."/>
            <person name="Ju M."/>
            <person name="Zhao R."/>
            <person name="Li G."/>
            <person name="Mu C."/>
            <person name="Tian Q."/>
            <person name="Mei H."/>
            <person name="Zhang T."/>
            <person name="Gao T."/>
            <person name="Zhang H."/>
        </authorList>
    </citation>
    <scope>NUCLEOTIDE SEQUENCE</scope>
    <source>
        <strain evidence="2">3651</strain>
    </source>
</reference>
<evidence type="ECO:0000256" key="1">
    <source>
        <dbReference type="SAM" id="MobiDB-lite"/>
    </source>
</evidence>
<dbReference type="PROSITE" id="PS00141">
    <property type="entry name" value="ASP_PROTEASE"/>
    <property type="match status" value="1"/>
</dbReference>
<keyword evidence="3" id="KW-1185">Reference proteome</keyword>
<gene>
    <name evidence="2" type="ORF">Salat_2159900</name>
</gene>
<comment type="caution">
    <text evidence="2">The sequence shown here is derived from an EMBL/GenBank/DDBJ whole genome shotgun (WGS) entry which is preliminary data.</text>
</comment>
<sequence>MRDCSKRGKLNSLVRETNDDADEGRSTRVNPLPMLGALQKKPLPKQKGLLYVWVNVNENVVMAMVDTGATHNFVASREVQKMGLTLAEHSSRIKAVNSEQSPFRAWQ</sequence>
<name>A0AAE2CHD6_9LAMI</name>
<dbReference type="EMBL" id="JACGWO010000008">
    <property type="protein sequence ID" value="KAK4422089.1"/>
    <property type="molecule type" value="Genomic_DNA"/>
</dbReference>
<feature type="region of interest" description="Disordered" evidence="1">
    <location>
        <begin position="1"/>
        <end position="33"/>
    </location>
</feature>
<proteinExistence type="predicted"/>
<evidence type="ECO:0000313" key="2">
    <source>
        <dbReference type="EMBL" id="KAK4422089.1"/>
    </source>
</evidence>
<reference evidence="2" key="1">
    <citation type="submission" date="2020-06" db="EMBL/GenBank/DDBJ databases">
        <authorList>
            <person name="Li T."/>
            <person name="Hu X."/>
            <person name="Zhang T."/>
            <person name="Song X."/>
            <person name="Zhang H."/>
            <person name="Dai N."/>
            <person name="Sheng W."/>
            <person name="Hou X."/>
            <person name="Wei L."/>
        </authorList>
    </citation>
    <scope>NUCLEOTIDE SEQUENCE</scope>
    <source>
        <strain evidence="2">3651</strain>
        <tissue evidence="2">Leaf</tissue>
    </source>
</reference>